<evidence type="ECO:0000256" key="2">
    <source>
        <dbReference type="ARBA" id="ARBA00022490"/>
    </source>
</evidence>
<evidence type="ECO:0008006" key="9">
    <source>
        <dbReference type="Google" id="ProtNLM"/>
    </source>
</evidence>
<organism evidence="7 8">
    <name type="scientific">Paragonimus westermani</name>
    <dbReference type="NCBI Taxonomy" id="34504"/>
    <lineage>
        <taxon>Eukaryota</taxon>
        <taxon>Metazoa</taxon>
        <taxon>Spiralia</taxon>
        <taxon>Lophotrochozoa</taxon>
        <taxon>Platyhelminthes</taxon>
        <taxon>Trematoda</taxon>
        <taxon>Digenea</taxon>
        <taxon>Plagiorchiida</taxon>
        <taxon>Troglotremata</taxon>
        <taxon>Troglotrematidae</taxon>
        <taxon>Paragonimus</taxon>
    </lineage>
</organism>
<evidence type="ECO:0000256" key="4">
    <source>
        <dbReference type="ARBA" id="ARBA00023273"/>
    </source>
</evidence>
<dbReference type="OrthoDB" id="10255210at2759"/>
<dbReference type="PROSITE" id="PS51336">
    <property type="entry name" value="DM10"/>
    <property type="match status" value="1"/>
</dbReference>
<reference evidence="7 8" key="1">
    <citation type="submission" date="2019-07" db="EMBL/GenBank/DDBJ databases">
        <title>Annotation for the trematode Paragonimus westermani.</title>
        <authorList>
            <person name="Choi Y.-J."/>
        </authorList>
    </citation>
    <scope>NUCLEOTIDE SEQUENCE [LARGE SCALE GENOMIC DNA]</scope>
    <source>
        <strain evidence="7">180907_Pwestermani</strain>
    </source>
</reference>
<feature type="domain" description="EF-hand" evidence="5">
    <location>
        <begin position="93"/>
        <end position="128"/>
    </location>
</feature>
<comment type="subcellular location">
    <subcellularLocation>
        <location evidence="1">Cytoplasm</location>
        <location evidence="1">Cytoskeleton</location>
        <location evidence="1">Cilium axoneme</location>
    </subcellularLocation>
</comment>
<sequence length="157" mass="18518">MGSKIDVFGSRFIITDADAFVIKFLEANRDQFSDELIQCWRGRLTEKEEQDRAHQLVKQKHVKGGPIEAKRHEGDMLDMTHELKTQLKKMAITDKTRVDEMFLRYNKDRLGFIDIENLKDMCRKMQLPPDEDVLNALLDEYGTDGRMSLEQFRKFFE</sequence>
<evidence type="ECO:0000259" key="5">
    <source>
        <dbReference type="PROSITE" id="PS50222"/>
    </source>
</evidence>
<dbReference type="InterPro" id="IPR002048">
    <property type="entry name" value="EF_hand_dom"/>
</dbReference>
<dbReference type="EMBL" id="JTDF01000818">
    <property type="protein sequence ID" value="KAF8570922.1"/>
    <property type="molecule type" value="Genomic_DNA"/>
</dbReference>
<gene>
    <name evidence="7" type="ORF">P879_06673</name>
</gene>
<dbReference type="InterPro" id="IPR006602">
    <property type="entry name" value="DM10_dom"/>
</dbReference>
<dbReference type="Proteomes" id="UP000699462">
    <property type="component" value="Unassembled WGS sequence"/>
</dbReference>
<comment type="caution">
    <text evidence="7">The sequence shown here is derived from an EMBL/GenBank/DDBJ whole genome shotgun (WGS) entry which is preliminary data.</text>
</comment>
<evidence type="ECO:0000313" key="8">
    <source>
        <dbReference type="Proteomes" id="UP000699462"/>
    </source>
</evidence>
<protein>
    <recommendedName>
        <fullName evidence="9">EF-hand domain-containing protein</fullName>
    </recommendedName>
</protein>
<dbReference type="AlphaFoldDB" id="A0A8T0DUS1"/>
<dbReference type="InterPro" id="IPR011992">
    <property type="entry name" value="EF-hand-dom_pair"/>
</dbReference>
<keyword evidence="8" id="KW-1185">Reference proteome</keyword>
<proteinExistence type="predicted"/>
<dbReference type="GO" id="GO:0005930">
    <property type="term" value="C:axoneme"/>
    <property type="evidence" value="ECO:0007669"/>
    <property type="project" value="UniProtKB-SubCell"/>
</dbReference>
<dbReference type="SUPFAM" id="SSF47473">
    <property type="entry name" value="EF-hand"/>
    <property type="match status" value="1"/>
</dbReference>
<keyword evidence="2" id="KW-0963">Cytoplasm</keyword>
<evidence type="ECO:0000313" key="7">
    <source>
        <dbReference type="EMBL" id="KAF8570922.1"/>
    </source>
</evidence>
<name>A0A8T0DUS1_9TREM</name>
<keyword evidence="3" id="KW-0206">Cytoskeleton</keyword>
<feature type="domain" description="DM10" evidence="6">
    <location>
        <begin position="1"/>
        <end position="29"/>
    </location>
</feature>
<dbReference type="GO" id="GO:0005509">
    <property type="term" value="F:calcium ion binding"/>
    <property type="evidence" value="ECO:0007669"/>
    <property type="project" value="InterPro"/>
</dbReference>
<evidence type="ECO:0000259" key="6">
    <source>
        <dbReference type="PROSITE" id="PS51336"/>
    </source>
</evidence>
<evidence type="ECO:0000256" key="3">
    <source>
        <dbReference type="ARBA" id="ARBA00023212"/>
    </source>
</evidence>
<keyword evidence="4" id="KW-0966">Cell projection</keyword>
<accession>A0A8T0DUS1</accession>
<dbReference type="Gene3D" id="1.10.238.10">
    <property type="entry name" value="EF-hand"/>
    <property type="match status" value="1"/>
</dbReference>
<dbReference type="PROSITE" id="PS50222">
    <property type="entry name" value="EF_HAND_2"/>
    <property type="match status" value="1"/>
</dbReference>
<evidence type="ECO:0000256" key="1">
    <source>
        <dbReference type="ARBA" id="ARBA00004430"/>
    </source>
</evidence>